<feature type="region of interest" description="Disordered" evidence="1">
    <location>
        <begin position="99"/>
        <end position="121"/>
    </location>
</feature>
<keyword evidence="2" id="KW-1133">Transmembrane helix</keyword>
<name>C6SYM9_SOYBN</name>
<evidence type="ECO:0000256" key="2">
    <source>
        <dbReference type="SAM" id="Phobius"/>
    </source>
</evidence>
<proteinExistence type="evidence at transcript level"/>
<protein>
    <submittedName>
        <fullName evidence="3">Uncharacterized protein</fullName>
    </submittedName>
</protein>
<keyword evidence="2" id="KW-0812">Transmembrane</keyword>
<evidence type="ECO:0000313" key="3">
    <source>
        <dbReference type="EMBL" id="ACU14352.1"/>
    </source>
</evidence>
<accession>C6SYM9</accession>
<reference evidence="3" key="1">
    <citation type="submission" date="2009-08" db="EMBL/GenBank/DDBJ databases">
        <authorList>
            <person name="Cheung F."/>
            <person name="Xiao Y."/>
            <person name="Chan A."/>
            <person name="Moskal W."/>
            <person name="Town C.D."/>
        </authorList>
    </citation>
    <scope>NUCLEOTIDE SEQUENCE</scope>
</reference>
<feature type="transmembrane region" description="Helical" evidence="2">
    <location>
        <begin position="25"/>
        <end position="45"/>
    </location>
</feature>
<feature type="compositionally biased region" description="Low complexity" evidence="1">
    <location>
        <begin position="99"/>
        <end position="109"/>
    </location>
</feature>
<organism evidence="3">
    <name type="scientific">Glycine max</name>
    <name type="common">Soybean</name>
    <name type="synonym">Glycine hispida</name>
    <dbReference type="NCBI Taxonomy" id="3847"/>
    <lineage>
        <taxon>Eukaryota</taxon>
        <taxon>Viridiplantae</taxon>
        <taxon>Streptophyta</taxon>
        <taxon>Embryophyta</taxon>
        <taxon>Tracheophyta</taxon>
        <taxon>Spermatophyta</taxon>
        <taxon>Magnoliopsida</taxon>
        <taxon>eudicotyledons</taxon>
        <taxon>Gunneridae</taxon>
        <taxon>Pentapetalae</taxon>
        <taxon>rosids</taxon>
        <taxon>fabids</taxon>
        <taxon>Fabales</taxon>
        <taxon>Fabaceae</taxon>
        <taxon>Papilionoideae</taxon>
        <taxon>50 kb inversion clade</taxon>
        <taxon>NPAAA clade</taxon>
        <taxon>indigoferoid/millettioid clade</taxon>
        <taxon>Phaseoleae</taxon>
        <taxon>Glycine</taxon>
        <taxon>Glycine subgen. Soja</taxon>
    </lineage>
</organism>
<evidence type="ECO:0000256" key="1">
    <source>
        <dbReference type="SAM" id="MobiDB-lite"/>
    </source>
</evidence>
<dbReference type="EMBL" id="BT090277">
    <property type="protein sequence ID" value="ACU14352.1"/>
    <property type="molecule type" value="mRNA"/>
</dbReference>
<feature type="non-terminal residue" evidence="3">
    <location>
        <position position="121"/>
    </location>
</feature>
<sequence>MAATASPLCSRKVLSATFMSNSSSFAIISTSAAFILTAANSFSLIRMALRSAWAEAAMEAMASRTRVESSWRSSTRSVSLSNALLCCCKSFESTIISTPSSPPSIATLSQTHHSPLPTLFP</sequence>
<dbReference type="AlphaFoldDB" id="C6SYM9"/>
<keyword evidence="2" id="KW-0472">Membrane</keyword>